<organism evidence="5 6">
    <name type="scientific">Geobacter benzoatilyticus</name>
    <dbReference type="NCBI Taxonomy" id="2815309"/>
    <lineage>
        <taxon>Bacteria</taxon>
        <taxon>Pseudomonadati</taxon>
        <taxon>Thermodesulfobacteriota</taxon>
        <taxon>Desulfuromonadia</taxon>
        <taxon>Geobacterales</taxon>
        <taxon>Geobacteraceae</taxon>
        <taxon>Geobacter</taxon>
    </lineage>
</organism>
<reference evidence="5 6" key="1">
    <citation type="submission" date="2021-03" db="EMBL/GenBank/DDBJ databases">
        <title>Geobacter metallireducens gen. nov. sp. nov., a microorganism capable of coupling the complete oxidation of organic compounds to the reduction of iron and other metals.</title>
        <authorList>
            <person name="Li Y."/>
        </authorList>
    </citation>
    <scope>NUCLEOTIDE SEQUENCE [LARGE SCALE GENOMIC DNA]</scope>
    <source>
        <strain evidence="5 6">Jerry-YX</strain>
    </source>
</reference>
<feature type="domain" description="DUF4124" evidence="4">
    <location>
        <begin position="13"/>
        <end position="63"/>
    </location>
</feature>
<dbReference type="EMBL" id="CP071382">
    <property type="protein sequence ID" value="QSV47439.1"/>
    <property type="molecule type" value="Genomic_DNA"/>
</dbReference>
<evidence type="ECO:0000313" key="6">
    <source>
        <dbReference type="Proteomes" id="UP000663651"/>
    </source>
</evidence>
<evidence type="ECO:0000256" key="3">
    <source>
        <dbReference type="SAM" id="SignalP"/>
    </source>
</evidence>
<sequence>MHIGKFITVAVAVAGFSSGAMADTYQWVDDKGVVHFTDDTDRIPARYQKRVREIPSPKATSPSDDGVLQNQDTGLEPNLPGGLSEEEWRSRFAAIRTEMKDLREGLPKKQDELNQLRRMRIIHQRVQDRTSYSERKAEIDRDETRIKELEAQLSALEIEASRAGVPMEWRQ</sequence>
<dbReference type="Proteomes" id="UP000663651">
    <property type="component" value="Chromosome"/>
</dbReference>
<accession>A0ABX7Q7J1</accession>
<dbReference type="Pfam" id="PF13511">
    <property type="entry name" value="DUF4124"/>
    <property type="match status" value="1"/>
</dbReference>
<dbReference type="InterPro" id="IPR025392">
    <property type="entry name" value="DUF4124"/>
</dbReference>
<feature type="coiled-coil region" evidence="1">
    <location>
        <begin position="99"/>
        <end position="159"/>
    </location>
</feature>
<name>A0ABX7Q7J1_9BACT</name>
<feature type="region of interest" description="Disordered" evidence="2">
    <location>
        <begin position="51"/>
        <end position="83"/>
    </location>
</feature>
<gene>
    <name evidence="5" type="ORF">JZM60_13885</name>
</gene>
<feature type="signal peptide" evidence="3">
    <location>
        <begin position="1"/>
        <end position="22"/>
    </location>
</feature>
<proteinExistence type="predicted"/>
<feature type="compositionally biased region" description="Polar residues" evidence="2">
    <location>
        <begin position="58"/>
        <end position="73"/>
    </location>
</feature>
<protein>
    <submittedName>
        <fullName evidence="5">DUF4124 domain-containing protein</fullName>
    </submittedName>
</protein>
<keyword evidence="1" id="KW-0175">Coiled coil</keyword>
<feature type="chain" id="PRO_5045108526" evidence="3">
    <location>
        <begin position="23"/>
        <end position="171"/>
    </location>
</feature>
<keyword evidence="3" id="KW-0732">Signal</keyword>
<evidence type="ECO:0000256" key="2">
    <source>
        <dbReference type="SAM" id="MobiDB-lite"/>
    </source>
</evidence>
<evidence type="ECO:0000259" key="4">
    <source>
        <dbReference type="Pfam" id="PF13511"/>
    </source>
</evidence>
<evidence type="ECO:0000313" key="5">
    <source>
        <dbReference type="EMBL" id="QSV47439.1"/>
    </source>
</evidence>
<keyword evidence="6" id="KW-1185">Reference proteome</keyword>
<evidence type="ECO:0000256" key="1">
    <source>
        <dbReference type="SAM" id="Coils"/>
    </source>
</evidence>